<sequence length="1047" mass="118728">MKRSAGSRGLMENWLKNCNKKTVTLSDRCETDSEQPNIETGSVIDIRSNAGHPNRLQSTASASSSTSSNDNLKITSNLSLSHNHPPAQPIISEFPVKNGRRFNPEHYKIFRWLEYSIEDDSVYCYACRHFCRNTVFAGQSYGKVAFVDYGVSKWRDIKSILQQHSVSQKHISSMTFWTNATAIQNKTSQNIANTLNENRACDVEDNRRHVRWLIKATCFLGRQGLAFRGKDESENSRNKGNFIELLEIFSDENKRLKEKLSLRYGHYTSPEYQNDLIATVGALTRQSILDKMSSHGFFSILVDESKDISKKEQLSFVLRFVDKLALSDQSVDKVVRAEATGLLAEISRTEFTLTLCTMESILEKVHALSCELQNTELNIVAALKLVNCTKKMLENMRNDTSWNAIKDTATIMNSDQEMTIQRTRHSRQRKYNSRLTDYFVDSTIGKNDNPEIKIDVFFMVLDRDDLLSRCAELAEVLNSTLSNYGYYSGTPQRTLVRNANNDQIGQNCSRQYDPASSSNLMDEPIPHIAYQPTISPHVATSIPTADLIDLTEVPSQPTQAYSGETRFDKNYCPPNQNLPRENLNFANGSRPTYHTEEAYPRVPYPSTSEPTAKTRGWLGCTGCKKMCCYECVNVNSSDDVAANESWMCPSCEAATRVTQPAQSHKPTCSKKSSCLPRSKKRSSVFNSSTEMGMQLIEEERESLRKERELAKEAIQLLDKESDDSQDISDEEIRKSDPLVNQMLSLQIDECSVNRDNEQYTRLSNPQHTTVINIPNGAQSSSRFQPTNPQPFAPDQNYVVIKNYVVSNDTMIDVRNDIHSPSGYRISHNPPVFLCSSPGPDPYCSQDIYNSIYEELSDAESELTPALLSEDEFAEDELSLAEEMERRRMDLQPSTYRLDQLRIRQDISRCHRPHEPLPSVPGYNMRHKTLNIRRRYPSGQEFHEEMLLDALLRLYPRVGSVEQPASTIRTIPSITHRIQCMSETTEHYEAVPVLENSVTFRMVPEPNSQDSALGSDSGYSNHTIGRYSNRGRKEPRGLSQLSADLLSS</sequence>
<evidence type="ECO:0000256" key="1">
    <source>
        <dbReference type="SAM" id="Coils"/>
    </source>
</evidence>
<feature type="compositionally biased region" description="Low complexity" evidence="2">
    <location>
        <begin position="58"/>
        <end position="68"/>
    </location>
</feature>
<feature type="domain" description="DUF4371" evidence="3">
    <location>
        <begin position="186"/>
        <end position="341"/>
    </location>
</feature>
<evidence type="ECO:0000259" key="3">
    <source>
        <dbReference type="Pfam" id="PF14291"/>
    </source>
</evidence>
<keyword evidence="1" id="KW-0175">Coiled coil</keyword>
<dbReference type="Proteomes" id="UP001153737">
    <property type="component" value="Chromosome 4"/>
</dbReference>
<organism evidence="4 5">
    <name type="scientific">Phaedon cochleariae</name>
    <name type="common">Mustard beetle</name>
    <dbReference type="NCBI Taxonomy" id="80249"/>
    <lineage>
        <taxon>Eukaryota</taxon>
        <taxon>Metazoa</taxon>
        <taxon>Ecdysozoa</taxon>
        <taxon>Arthropoda</taxon>
        <taxon>Hexapoda</taxon>
        <taxon>Insecta</taxon>
        <taxon>Pterygota</taxon>
        <taxon>Neoptera</taxon>
        <taxon>Endopterygota</taxon>
        <taxon>Coleoptera</taxon>
        <taxon>Polyphaga</taxon>
        <taxon>Cucujiformia</taxon>
        <taxon>Chrysomeloidea</taxon>
        <taxon>Chrysomelidae</taxon>
        <taxon>Chrysomelinae</taxon>
        <taxon>Chrysomelini</taxon>
        <taxon>Phaedon</taxon>
    </lineage>
</organism>
<dbReference type="InterPro" id="IPR025398">
    <property type="entry name" value="DUF4371"/>
</dbReference>
<feature type="compositionally biased region" description="Polar residues" evidence="2">
    <location>
        <begin position="662"/>
        <end position="672"/>
    </location>
</feature>
<proteinExistence type="predicted"/>
<dbReference type="PANTHER" id="PTHR45749:SF37">
    <property type="entry name" value="OS05G0311600 PROTEIN"/>
    <property type="match status" value="1"/>
</dbReference>
<feature type="coiled-coil region" evidence="1">
    <location>
        <begin position="693"/>
        <end position="720"/>
    </location>
</feature>
<dbReference type="EMBL" id="OU896710">
    <property type="protein sequence ID" value="CAG9820762.1"/>
    <property type="molecule type" value="Genomic_DNA"/>
</dbReference>
<feature type="region of interest" description="Disordered" evidence="2">
    <location>
        <begin position="48"/>
        <end position="84"/>
    </location>
</feature>
<evidence type="ECO:0000313" key="5">
    <source>
        <dbReference type="Proteomes" id="UP001153737"/>
    </source>
</evidence>
<dbReference type="Pfam" id="PF14291">
    <property type="entry name" value="DUF4371"/>
    <property type="match status" value="1"/>
</dbReference>
<feature type="region of interest" description="Disordered" evidence="2">
    <location>
        <begin position="1003"/>
        <end position="1047"/>
    </location>
</feature>
<feature type="compositionally biased region" description="Polar residues" evidence="2">
    <location>
        <begin position="1038"/>
        <end position="1047"/>
    </location>
</feature>
<feature type="compositionally biased region" description="Polar residues" evidence="2">
    <location>
        <begin position="1005"/>
        <end position="1022"/>
    </location>
</feature>
<protein>
    <recommendedName>
        <fullName evidence="3">DUF4371 domain-containing protein</fullName>
    </recommendedName>
</protein>
<dbReference type="InterPro" id="IPR013083">
    <property type="entry name" value="Znf_RING/FYVE/PHD"/>
</dbReference>
<feature type="compositionally biased region" description="Polar residues" evidence="2">
    <location>
        <begin position="69"/>
        <end position="82"/>
    </location>
</feature>
<dbReference type="PANTHER" id="PTHR45749">
    <property type="match status" value="1"/>
</dbReference>
<gene>
    <name evidence="4" type="ORF">PHAECO_LOCUS7852</name>
</gene>
<reference evidence="4" key="1">
    <citation type="submission" date="2022-01" db="EMBL/GenBank/DDBJ databases">
        <authorList>
            <person name="King R."/>
        </authorList>
    </citation>
    <scope>NUCLEOTIDE SEQUENCE</scope>
</reference>
<evidence type="ECO:0000313" key="4">
    <source>
        <dbReference type="EMBL" id="CAG9820762.1"/>
    </source>
</evidence>
<dbReference type="SUPFAM" id="SSF57903">
    <property type="entry name" value="FYVE/PHD zinc finger"/>
    <property type="match status" value="1"/>
</dbReference>
<keyword evidence="5" id="KW-1185">Reference proteome</keyword>
<accession>A0A9N9SF70</accession>
<name>A0A9N9SF70_PHACE</name>
<evidence type="ECO:0000256" key="2">
    <source>
        <dbReference type="SAM" id="MobiDB-lite"/>
    </source>
</evidence>
<dbReference type="AlphaFoldDB" id="A0A9N9SF70"/>
<dbReference type="Gene3D" id="3.30.40.10">
    <property type="entry name" value="Zinc/RING finger domain, C3HC4 (zinc finger)"/>
    <property type="match status" value="1"/>
</dbReference>
<feature type="region of interest" description="Disordered" evidence="2">
    <location>
        <begin position="662"/>
        <end position="687"/>
    </location>
</feature>
<dbReference type="OrthoDB" id="6424379at2759"/>
<dbReference type="InterPro" id="IPR011011">
    <property type="entry name" value="Znf_FYVE_PHD"/>
</dbReference>
<reference evidence="4" key="2">
    <citation type="submission" date="2022-10" db="EMBL/GenBank/DDBJ databases">
        <authorList>
            <consortium name="ENA_rothamsted_submissions"/>
            <consortium name="culmorum"/>
            <person name="King R."/>
        </authorList>
    </citation>
    <scope>NUCLEOTIDE SEQUENCE</scope>
</reference>